<protein>
    <recommendedName>
        <fullName evidence="4 11">2-(3-amino-3-carboxypropyl)histidine synthase subunit 1</fullName>
        <ecNumber evidence="3 11">2.5.1.108</ecNumber>
    </recommendedName>
</protein>
<keyword evidence="7" id="KW-0479">Metal-binding</keyword>
<evidence type="ECO:0000256" key="3">
    <source>
        <dbReference type="ARBA" id="ARBA00012221"/>
    </source>
</evidence>
<comment type="similarity">
    <text evidence="2 11">Belongs to the DPH1/DPH2 family. DPH1 subfamily.</text>
</comment>
<dbReference type="NCBIfam" id="TIGR00322">
    <property type="entry name" value="diphth2_R"/>
    <property type="match status" value="1"/>
</dbReference>
<evidence type="ECO:0000256" key="4">
    <source>
        <dbReference type="ARBA" id="ARBA00021915"/>
    </source>
</evidence>
<dbReference type="EC" id="2.5.1.108" evidence="3 11"/>
<dbReference type="InterPro" id="IPR035435">
    <property type="entry name" value="DPH1/DPH2_euk_archaea"/>
</dbReference>
<evidence type="ECO:0000313" key="13">
    <source>
        <dbReference type="EMBL" id="CAL5220643.1"/>
    </source>
</evidence>
<keyword evidence="5 11" id="KW-0808">Transferase</keyword>
<comment type="function">
    <text evidence="11">Catalyzes the first step of diphthamide biosynthesis, a post-translational modification of histidine which occurs in elongation factor 2.</text>
</comment>
<gene>
    <name evidence="13" type="primary">g2687</name>
    <name evidence="13" type="ORF">VP750_LOCUS2302</name>
</gene>
<keyword evidence="14" id="KW-1185">Reference proteome</keyword>
<evidence type="ECO:0000256" key="5">
    <source>
        <dbReference type="ARBA" id="ARBA00022679"/>
    </source>
</evidence>
<evidence type="ECO:0000256" key="12">
    <source>
        <dbReference type="SAM" id="MobiDB-lite"/>
    </source>
</evidence>
<keyword evidence="11" id="KW-0004">4Fe-4S</keyword>
<dbReference type="EMBL" id="CAXHTA020000004">
    <property type="protein sequence ID" value="CAL5220643.1"/>
    <property type="molecule type" value="Genomic_DNA"/>
</dbReference>
<organism evidence="13 14">
    <name type="scientific">Coccomyxa viridis</name>
    <dbReference type="NCBI Taxonomy" id="1274662"/>
    <lineage>
        <taxon>Eukaryota</taxon>
        <taxon>Viridiplantae</taxon>
        <taxon>Chlorophyta</taxon>
        <taxon>core chlorophytes</taxon>
        <taxon>Trebouxiophyceae</taxon>
        <taxon>Trebouxiophyceae incertae sedis</taxon>
        <taxon>Coccomyxaceae</taxon>
        <taxon>Coccomyxa</taxon>
    </lineage>
</organism>
<keyword evidence="8" id="KW-0408">Iron</keyword>
<reference evidence="13 14" key="1">
    <citation type="submission" date="2024-06" db="EMBL/GenBank/DDBJ databases">
        <authorList>
            <person name="Kraege A."/>
            <person name="Thomma B."/>
        </authorList>
    </citation>
    <scope>NUCLEOTIDE SEQUENCE [LARGE SCALE GENOMIC DNA]</scope>
</reference>
<evidence type="ECO:0000313" key="14">
    <source>
        <dbReference type="Proteomes" id="UP001497392"/>
    </source>
</evidence>
<feature type="region of interest" description="Disordered" evidence="12">
    <location>
        <begin position="1"/>
        <end position="30"/>
    </location>
</feature>
<evidence type="ECO:0000256" key="10">
    <source>
        <dbReference type="ARBA" id="ARBA00048403"/>
    </source>
</evidence>
<dbReference type="Proteomes" id="UP001497392">
    <property type="component" value="Unassembled WGS sequence"/>
</dbReference>
<accession>A0ABP1FL04</accession>
<keyword evidence="9" id="KW-0411">Iron-sulfur</keyword>
<keyword evidence="6 11" id="KW-0949">S-adenosyl-L-methionine</keyword>
<dbReference type="PANTHER" id="PTHR10762">
    <property type="entry name" value="DIPHTHAMIDE BIOSYNTHESIS PROTEIN"/>
    <property type="match status" value="1"/>
</dbReference>
<dbReference type="InterPro" id="IPR042264">
    <property type="entry name" value="DPH1/DPH2_2"/>
</dbReference>
<dbReference type="InterPro" id="IPR042265">
    <property type="entry name" value="DPH1/DPH2_3"/>
</dbReference>
<feature type="compositionally biased region" description="Polar residues" evidence="12">
    <location>
        <begin position="436"/>
        <end position="447"/>
    </location>
</feature>
<proteinExistence type="inferred from homology"/>
<dbReference type="Gene3D" id="3.40.50.11840">
    <property type="entry name" value="Diphthamide synthesis DPH1/DPH2 domain 1"/>
    <property type="match status" value="1"/>
</dbReference>
<evidence type="ECO:0000256" key="9">
    <source>
        <dbReference type="ARBA" id="ARBA00023014"/>
    </source>
</evidence>
<dbReference type="PANTHER" id="PTHR10762:SF1">
    <property type="entry name" value="2-(3-AMINO-3-CARBOXYPROPYL)HISTIDINE SYNTHASE SUBUNIT 1"/>
    <property type="match status" value="1"/>
</dbReference>
<dbReference type="PIRSF" id="PIRSF004967">
    <property type="entry name" value="DPH1"/>
    <property type="match status" value="1"/>
</dbReference>
<comment type="catalytic activity">
    <reaction evidence="10 11">
        <text>L-histidyl-[translation elongation factor 2] + S-adenosyl-L-methionine = 2-[(3S)-amino-3-carboxypropyl]-L-histidyl-[translation elongation factor 2] + S-methyl-5'-thioadenosine + H(+)</text>
        <dbReference type="Rhea" id="RHEA:36783"/>
        <dbReference type="Rhea" id="RHEA-COMP:9748"/>
        <dbReference type="Rhea" id="RHEA-COMP:9749"/>
        <dbReference type="ChEBI" id="CHEBI:15378"/>
        <dbReference type="ChEBI" id="CHEBI:17509"/>
        <dbReference type="ChEBI" id="CHEBI:29979"/>
        <dbReference type="ChEBI" id="CHEBI:59789"/>
        <dbReference type="ChEBI" id="CHEBI:73995"/>
        <dbReference type="EC" id="2.5.1.108"/>
    </reaction>
</comment>
<evidence type="ECO:0000256" key="7">
    <source>
        <dbReference type="ARBA" id="ARBA00022723"/>
    </source>
</evidence>
<dbReference type="InterPro" id="IPR016435">
    <property type="entry name" value="DPH1/DPH2"/>
</dbReference>
<sequence>MEAQPQPSTSAPSPQPRRFTGRRAAAAQQSSAAGSALVAGSSAGSSRLVTQQVPDDILHNEALNEAIAVLPANYNFEIHKTVWRIKQKGAKRVALQFPEGLLMYACVIADILESFAGAEHVFILGDVTYGACCVDDFSAQALEADLLVHYGHSCLVPVDVTTIACLYVFVDIQIDIQHLVETMKLNFKPEQKLALAGTIQFAASLQTVREQLGPLFPSLAVPQSRPLSPGEVLGCTAPVLKQQVDAIVFVADGRFHLEAIMIANPAVPAYRYDPYGRVLVIERYDQEGMRAVRRRAVEAARSASSFGLVLGTLGRQGNPRILEHLQGLLTKRGIPFTNVLLSEVAPWKLALMEGVDAWIQIACPRLSIDWGEGFQKPTLTPYEALIALGEVPGWWEGELVTQPGMEAYPMDYYAKDGGVWNSSYHKPSRRRDERVQQTLAQPVMSAT</sequence>
<dbReference type="InterPro" id="IPR042263">
    <property type="entry name" value="DPH1/DPH2_1"/>
</dbReference>
<evidence type="ECO:0000256" key="6">
    <source>
        <dbReference type="ARBA" id="ARBA00022691"/>
    </source>
</evidence>
<evidence type="ECO:0000256" key="11">
    <source>
        <dbReference type="PIRNR" id="PIRNR004967"/>
    </source>
</evidence>
<comment type="cofactor">
    <cofactor evidence="11">
        <name>[4Fe-4S] cluster</name>
        <dbReference type="ChEBI" id="CHEBI:49883"/>
    </cofactor>
    <text evidence="11">Binds 1 [4Fe-4S] cluster per subunit. The cluster is coordinated with 3 cysteines and an exchangeable S-adenosyl-L-methionine.</text>
</comment>
<evidence type="ECO:0000256" key="8">
    <source>
        <dbReference type="ARBA" id="ARBA00023004"/>
    </source>
</evidence>
<dbReference type="SFLD" id="SFLDS00032">
    <property type="entry name" value="Radical_SAM_3-amino-3-carboxyp"/>
    <property type="match status" value="1"/>
</dbReference>
<evidence type="ECO:0000256" key="2">
    <source>
        <dbReference type="ARBA" id="ARBA00010173"/>
    </source>
</evidence>
<dbReference type="Gene3D" id="3.40.50.11850">
    <property type="entry name" value="Diphthamide synthesis DPH1/DPH2 domain 2"/>
    <property type="match status" value="1"/>
</dbReference>
<evidence type="ECO:0000256" key="1">
    <source>
        <dbReference type="ARBA" id="ARBA00005156"/>
    </source>
</evidence>
<comment type="pathway">
    <text evidence="1 11">Protein modification; peptidyl-diphthamide biosynthesis.</text>
</comment>
<feature type="region of interest" description="Disordered" evidence="12">
    <location>
        <begin position="424"/>
        <end position="447"/>
    </location>
</feature>
<dbReference type="Pfam" id="PF01866">
    <property type="entry name" value="Diphthamide_syn"/>
    <property type="match status" value="1"/>
</dbReference>
<name>A0ABP1FL04_9CHLO</name>
<feature type="compositionally biased region" description="Low complexity" evidence="12">
    <location>
        <begin position="1"/>
        <end position="12"/>
    </location>
</feature>
<dbReference type="Gene3D" id="3.40.50.11860">
    <property type="entry name" value="Diphthamide synthesis DPH1/DPH2 domain 3"/>
    <property type="match status" value="1"/>
</dbReference>
<comment type="caution">
    <text evidence="13">The sequence shown here is derived from an EMBL/GenBank/DDBJ whole genome shotgun (WGS) entry which is preliminary data.</text>
</comment>